<gene>
    <name evidence="5" type="ORF">EI427_17965</name>
</gene>
<dbReference type="InterPro" id="IPR009057">
    <property type="entry name" value="Homeodomain-like_sf"/>
</dbReference>
<dbReference type="KEGG" id="fll:EI427_17965"/>
<accession>A0A3S9P7B9</accession>
<evidence type="ECO:0000313" key="6">
    <source>
        <dbReference type="Proteomes" id="UP000267268"/>
    </source>
</evidence>
<dbReference type="Proteomes" id="UP000267268">
    <property type="component" value="Chromosome 1"/>
</dbReference>
<evidence type="ECO:0000259" key="4">
    <source>
        <dbReference type="PROSITE" id="PS01124"/>
    </source>
</evidence>
<dbReference type="SMART" id="SM00342">
    <property type="entry name" value="HTH_ARAC"/>
    <property type="match status" value="1"/>
</dbReference>
<dbReference type="Gene3D" id="1.10.10.60">
    <property type="entry name" value="Homeodomain-like"/>
    <property type="match status" value="1"/>
</dbReference>
<dbReference type="PANTHER" id="PTHR43280">
    <property type="entry name" value="ARAC-FAMILY TRANSCRIPTIONAL REGULATOR"/>
    <property type="match status" value="1"/>
</dbReference>
<protein>
    <submittedName>
        <fullName evidence="5">AraC family transcriptional regulator</fullName>
    </submittedName>
</protein>
<sequence length="334" mass="39057">MEYHTLDIINEVITKENQCFNITYYEKEHSLNGTIAIVDAKIEKKISINFNLFLKLGVKYPYSLIFIVSEVEEYFFIDNQKCPNRVDTKLSNGIYKIIVISYLKDQEDICRTKKSNIVYQFIHQNIKKQGYHNKKVFPCQNASLIFNNMINFHTSIHGNKINSDFTNQLFYSRIIIHSFDLVSTCLYDLLQSIPTDICYIKLVNGLQEFRNEDKNQKSSHMVIHDVHAFIIKNYHRNITNVFLAKKFNMSISSLLKNYKKVKNSSPKNTITELRIEAAKKLIKSSNYSLKEIAYKVGFDNYITFNKSFKNCFGTSPTAFLNEDYHSEKRAKTIT</sequence>
<dbReference type="AlphaFoldDB" id="A0A3S9P7B9"/>
<dbReference type="GO" id="GO:0043565">
    <property type="term" value="F:sequence-specific DNA binding"/>
    <property type="evidence" value="ECO:0007669"/>
    <property type="project" value="InterPro"/>
</dbReference>
<dbReference type="OrthoDB" id="643086at2"/>
<dbReference type="PROSITE" id="PS01124">
    <property type="entry name" value="HTH_ARAC_FAMILY_2"/>
    <property type="match status" value="1"/>
</dbReference>
<name>A0A3S9P7B9_9BACT</name>
<keyword evidence="6" id="KW-1185">Reference proteome</keyword>
<dbReference type="SUPFAM" id="SSF46689">
    <property type="entry name" value="Homeodomain-like"/>
    <property type="match status" value="1"/>
</dbReference>
<keyword evidence="3" id="KW-0804">Transcription</keyword>
<proteinExistence type="predicted"/>
<keyword evidence="2" id="KW-0238">DNA-binding</keyword>
<reference evidence="5 6" key="1">
    <citation type="submission" date="2018-12" db="EMBL/GenBank/DDBJ databases">
        <title>Flammeovirga pectinis sp. nov., isolated from the gut of the Korean scallop, Patinopecten yessoensis.</title>
        <authorList>
            <person name="Bae J.-W."/>
            <person name="Jeong Y.-S."/>
            <person name="Kang W."/>
        </authorList>
    </citation>
    <scope>NUCLEOTIDE SEQUENCE [LARGE SCALE GENOMIC DNA]</scope>
    <source>
        <strain evidence="5 6">L12M1</strain>
    </source>
</reference>
<evidence type="ECO:0000313" key="5">
    <source>
        <dbReference type="EMBL" id="AZQ64044.1"/>
    </source>
</evidence>
<dbReference type="RefSeq" id="WP_126617349.1">
    <property type="nucleotide sequence ID" value="NZ_CP034562.1"/>
</dbReference>
<dbReference type="InterPro" id="IPR018060">
    <property type="entry name" value="HTH_AraC"/>
</dbReference>
<dbReference type="EMBL" id="CP034562">
    <property type="protein sequence ID" value="AZQ64044.1"/>
    <property type="molecule type" value="Genomic_DNA"/>
</dbReference>
<evidence type="ECO:0000256" key="1">
    <source>
        <dbReference type="ARBA" id="ARBA00023015"/>
    </source>
</evidence>
<organism evidence="5 6">
    <name type="scientific">Flammeovirga pectinis</name>
    <dbReference type="NCBI Taxonomy" id="2494373"/>
    <lineage>
        <taxon>Bacteria</taxon>
        <taxon>Pseudomonadati</taxon>
        <taxon>Bacteroidota</taxon>
        <taxon>Cytophagia</taxon>
        <taxon>Cytophagales</taxon>
        <taxon>Flammeovirgaceae</taxon>
        <taxon>Flammeovirga</taxon>
    </lineage>
</organism>
<dbReference type="Pfam" id="PF12833">
    <property type="entry name" value="HTH_18"/>
    <property type="match status" value="1"/>
</dbReference>
<evidence type="ECO:0000256" key="3">
    <source>
        <dbReference type="ARBA" id="ARBA00023163"/>
    </source>
</evidence>
<dbReference type="PANTHER" id="PTHR43280:SF28">
    <property type="entry name" value="HTH-TYPE TRANSCRIPTIONAL ACTIVATOR RHAS"/>
    <property type="match status" value="1"/>
</dbReference>
<evidence type="ECO:0000256" key="2">
    <source>
        <dbReference type="ARBA" id="ARBA00023125"/>
    </source>
</evidence>
<dbReference type="InterPro" id="IPR018062">
    <property type="entry name" value="HTH_AraC-typ_CS"/>
</dbReference>
<dbReference type="PROSITE" id="PS00041">
    <property type="entry name" value="HTH_ARAC_FAMILY_1"/>
    <property type="match status" value="1"/>
</dbReference>
<keyword evidence="1" id="KW-0805">Transcription regulation</keyword>
<dbReference type="GO" id="GO:0003700">
    <property type="term" value="F:DNA-binding transcription factor activity"/>
    <property type="evidence" value="ECO:0007669"/>
    <property type="project" value="InterPro"/>
</dbReference>
<feature type="domain" description="HTH araC/xylS-type" evidence="4">
    <location>
        <begin position="224"/>
        <end position="322"/>
    </location>
</feature>